<name>A0AAV8FJA5_9POAL</name>
<dbReference type="PANTHER" id="PTHR32278:SF111">
    <property type="entry name" value="F-BOX PROTEIN PP2-B12-RELATED"/>
    <property type="match status" value="1"/>
</dbReference>
<reference evidence="2" key="1">
    <citation type="submission" date="2022-08" db="EMBL/GenBank/DDBJ databases">
        <authorList>
            <person name="Marques A."/>
        </authorList>
    </citation>
    <scope>NUCLEOTIDE SEQUENCE</scope>
    <source>
        <strain evidence="2">RhyPub2mFocal</strain>
        <tissue evidence="2">Leaves</tissue>
    </source>
</reference>
<protein>
    <submittedName>
        <fullName evidence="2">F-box protein</fullName>
    </submittedName>
</protein>
<feature type="domain" description="F-box" evidence="1">
    <location>
        <begin position="6"/>
        <end position="52"/>
    </location>
</feature>
<evidence type="ECO:0000259" key="1">
    <source>
        <dbReference type="PROSITE" id="PS50181"/>
    </source>
</evidence>
<dbReference type="SMART" id="SM00256">
    <property type="entry name" value="FBOX"/>
    <property type="match status" value="1"/>
</dbReference>
<gene>
    <name evidence="2" type="ORF">LUZ62_042084</name>
</gene>
<dbReference type="InterPro" id="IPR001810">
    <property type="entry name" value="F-box_dom"/>
</dbReference>
<dbReference type="Gene3D" id="1.20.1280.50">
    <property type="match status" value="1"/>
</dbReference>
<dbReference type="PROSITE" id="PS50181">
    <property type="entry name" value="FBOX"/>
    <property type="match status" value="1"/>
</dbReference>
<evidence type="ECO:0000313" key="3">
    <source>
        <dbReference type="Proteomes" id="UP001140206"/>
    </source>
</evidence>
<accession>A0AAV8FJA5</accession>
<dbReference type="PANTHER" id="PTHR32278">
    <property type="entry name" value="F-BOX DOMAIN-CONTAINING PROTEIN"/>
    <property type="match status" value="1"/>
</dbReference>
<dbReference type="InterPro" id="IPR036047">
    <property type="entry name" value="F-box-like_dom_sf"/>
</dbReference>
<dbReference type="SUPFAM" id="SSF81383">
    <property type="entry name" value="F-box domain"/>
    <property type="match status" value="1"/>
</dbReference>
<dbReference type="InterPro" id="IPR025886">
    <property type="entry name" value="PP2-like"/>
</dbReference>
<dbReference type="Pfam" id="PF14299">
    <property type="entry name" value="PP2"/>
    <property type="match status" value="1"/>
</dbReference>
<evidence type="ECO:0000313" key="2">
    <source>
        <dbReference type="EMBL" id="KAJ4790838.1"/>
    </source>
</evidence>
<comment type="caution">
    <text evidence="2">The sequence shown here is derived from an EMBL/GenBank/DDBJ whole genome shotgun (WGS) entry which is preliminary data.</text>
</comment>
<dbReference type="EMBL" id="JAMFTS010000002">
    <property type="protein sequence ID" value="KAJ4790838.1"/>
    <property type="molecule type" value="Genomic_DNA"/>
</dbReference>
<proteinExistence type="predicted"/>
<dbReference type="AlphaFoldDB" id="A0AAV8FJA5"/>
<keyword evidence="3" id="KW-1185">Reference proteome</keyword>
<dbReference type="CDD" id="cd22162">
    <property type="entry name" value="F-box_AtSKIP3-like"/>
    <property type="match status" value="1"/>
</dbReference>
<dbReference type="Proteomes" id="UP001140206">
    <property type="component" value="Chromosome 2"/>
</dbReference>
<dbReference type="Pfam" id="PF00646">
    <property type="entry name" value="F-box"/>
    <property type="match status" value="1"/>
</dbReference>
<organism evidence="2 3">
    <name type="scientific">Rhynchospora pubera</name>
    <dbReference type="NCBI Taxonomy" id="906938"/>
    <lineage>
        <taxon>Eukaryota</taxon>
        <taxon>Viridiplantae</taxon>
        <taxon>Streptophyta</taxon>
        <taxon>Embryophyta</taxon>
        <taxon>Tracheophyta</taxon>
        <taxon>Spermatophyta</taxon>
        <taxon>Magnoliopsida</taxon>
        <taxon>Liliopsida</taxon>
        <taxon>Poales</taxon>
        <taxon>Cyperaceae</taxon>
        <taxon>Cyperoideae</taxon>
        <taxon>Rhynchosporeae</taxon>
        <taxon>Rhynchospora</taxon>
    </lineage>
</organism>
<sequence length="268" mass="30928">MGANNSCEISRLPEDCLSRIISLTSPRDACRCSAVSTSFKSAAAADMVWSHFLPDDLDSILSNTLDRPFFPSKRDLYFHLSNHGILVDDGKMSFSLHRPTAAKIYMISARAVLIAWGDNPQYWQRVPYPGSRFSEVAQLILVWWLDIGTSFSCKHLSQKTRYAAYFIFKLEADSNGFDIPIDASIVYENQEEQLKICLQPRNDTTRQNVDDLIRYPKVRDDQWSEVEIGEFFYDGEEDEHVRVKVDEKKDLWAKRGLIFCCFEFRPKI</sequence>